<dbReference type="InterPro" id="IPR006520">
    <property type="entry name" value="Dit_BPSPP_N"/>
</dbReference>
<dbReference type="Pfam" id="PF05709">
    <property type="entry name" value="Sipho_tail"/>
    <property type="match status" value="1"/>
</dbReference>
<dbReference type="EMBL" id="BOVJ01000068">
    <property type="protein sequence ID" value="GIQ63722.1"/>
    <property type="molecule type" value="Genomic_DNA"/>
</dbReference>
<gene>
    <name evidence="2" type="ORF">PACILC2_22900</name>
</gene>
<dbReference type="RefSeq" id="WP_213528798.1">
    <property type="nucleotide sequence ID" value="NZ_BOVJ01000068.1"/>
</dbReference>
<dbReference type="Gene3D" id="2.40.30.200">
    <property type="match status" value="1"/>
</dbReference>
<sequence>MAWNYGFTYRGRHCSEFGLKLIGYRVNAPDIREYEDEVGGVDGVIDYGTELGKREIEVRVDVISTDEPLAQRQSRIMAWLTPKQDAGALIFDEFPEWRYFAKYSGRLTLDQIGRYGEFTITFKCTDPFAYGPERIQEMTITSSPFTIHAPSDGAVPTPPVFELTNVGTTTLAYVRLTNEFRVD</sequence>
<keyword evidence="3" id="KW-1185">Reference proteome</keyword>
<proteinExistence type="predicted"/>
<name>A0ABQ4N6B9_9BACL</name>
<dbReference type="NCBIfam" id="TIGR01633">
    <property type="entry name" value="phi3626_gp14_N"/>
    <property type="match status" value="1"/>
</dbReference>
<organism evidence="2 3">
    <name type="scientific">Paenibacillus cisolokensis</name>
    <dbReference type="NCBI Taxonomy" id="1658519"/>
    <lineage>
        <taxon>Bacteria</taxon>
        <taxon>Bacillati</taxon>
        <taxon>Bacillota</taxon>
        <taxon>Bacilli</taxon>
        <taxon>Bacillales</taxon>
        <taxon>Paenibacillaceae</taxon>
        <taxon>Paenibacillus</taxon>
    </lineage>
</organism>
<evidence type="ECO:0000313" key="2">
    <source>
        <dbReference type="EMBL" id="GIQ63722.1"/>
    </source>
</evidence>
<reference evidence="2 3" key="1">
    <citation type="submission" date="2021-04" db="EMBL/GenBank/DDBJ databases">
        <title>Draft genome sequence of Paenibacillus cisolokensis, LC2-13A.</title>
        <authorList>
            <person name="Uke A."/>
            <person name="Chhe C."/>
            <person name="Baramee S."/>
            <person name="Kosugi A."/>
        </authorList>
    </citation>
    <scope>NUCLEOTIDE SEQUENCE [LARGE SCALE GENOMIC DNA]</scope>
    <source>
        <strain evidence="2 3">LC2-13A</strain>
    </source>
</reference>
<evidence type="ECO:0000313" key="3">
    <source>
        <dbReference type="Proteomes" id="UP000680304"/>
    </source>
</evidence>
<dbReference type="Proteomes" id="UP000680304">
    <property type="component" value="Unassembled WGS sequence"/>
</dbReference>
<protein>
    <recommendedName>
        <fullName evidence="1">Siphovirus-type tail component RIFT-related domain-containing protein</fullName>
    </recommendedName>
</protein>
<dbReference type="InterPro" id="IPR008841">
    <property type="entry name" value="Siphovirus-type_tail_N"/>
</dbReference>
<accession>A0ABQ4N6B9</accession>
<evidence type="ECO:0000259" key="1">
    <source>
        <dbReference type="Pfam" id="PF05709"/>
    </source>
</evidence>
<feature type="domain" description="Siphovirus-type tail component RIFT-related" evidence="1">
    <location>
        <begin position="26"/>
        <end position="124"/>
    </location>
</feature>
<comment type="caution">
    <text evidence="2">The sequence shown here is derived from an EMBL/GenBank/DDBJ whole genome shotgun (WGS) entry which is preliminary data.</text>
</comment>